<organism evidence="1 2">
    <name type="scientific">Streptomyces roseolilacinus</name>
    <dbReference type="NCBI Taxonomy" id="66904"/>
    <lineage>
        <taxon>Bacteria</taxon>
        <taxon>Bacillati</taxon>
        <taxon>Actinomycetota</taxon>
        <taxon>Actinomycetes</taxon>
        <taxon>Kitasatosporales</taxon>
        <taxon>Streptomycetaceae</taxon>
        <taxon>Streptomyces</taxon>
    </lineage>
</organism>
<name>A0A918B872_9ACTN</name>
<reference evidence="1" key="1">
    <citation type="journal article" date="2014" name="Int. J. Syst. Evol. Microbiol.">
        <title>Complete genome sequence of Corynebacterium casei LMG S-19264T (=DSM 44701T), isolated from a smear-ripened cheese.</title>
        <authorList>
            <consortium name="US DOE Joint Genome Institute (JGI-PGF)"/>
            <person name="Walter F."/>
            <person name="Albersmeier A."/>
            <person name="Kalinowski J."/>
            <person name="Ruckert C."/>
        </authorList>
    </citation>
    <scope>NUCLEOTIDE SEQUENCE</scope>
    <source>
        <strain evidence="1">JCM 4335</strain>
    </source>
</reference>
<gene>
    <name evidence="1" type="ORF">GCM10010249_60650</name>
</gene>
<evidence type="ECO:0000313" key="1">
    <source>
        <dbReference type="EMBL" id="GGQ34185.1"/>
    </source>
</evidence>
<proteinExistence type="predicted"/>
<protein>
    <submittedName>
        <fullName evidence="1">Uncharacterized protein</fullName>
    </submittedName>
</protein>
<dbReference type="EMBL" id="BMSV01000025">
    <property type="protein sequence ID" value="GGQ34185.1"/>
    <property type="molecule type" value="Genomic_DNA"/>
</dbReference>
<reference evidence="1" key="2">
    <citation type="submission" date="2020-09" db="EMBL/GenBank/DDBJ databases">
        <authorList>
            <person name="Sun Q."/>
            <person name="Ohkuma M."/>
        </authorList>
    </citation>
    <scope>NUCLEOTIDE SEQUENCE</scope>
    <source>
        <strain evidence="1">JCM 4335</strain>
    </source>
</reference>
<sequence length="64" mass="7050">MNEAELRHWKSLAMVELMLEFAGSAMKQDDVVKVLAQREAVNAVTYEVCQQAKKALAEKKAAAG</sequence>
<dbReference type="RefSeq" id="WP_189538351.1">
    <property type="nucleotide sequence ID" value="NZ_BMSV01000025.1"/>
</dbReference>
<dbReference type="AlphaFoldDB" id="A0A918B872"/>
<dbReference type="Proteomes" id="UP000654123">
    <property type="component" value="Unassembled WGS sequence"/>
</dbReference>
<keyword evidence="2" id="KW-1185">Reference proteome</keyword>
<accession>A0A918B872</accession>
<evidence type="ECO:0000313" key="2">
    <source>
        <dbReference type="Proteomes" id="UP000654123"/>
    </source>
</evidence>
<comment type="caution">
    <text evidence="1">The sequence shown here is derived from an EMBL/GenBank/DDBJ whole genome shotgun (WGS) entry which is preliminary data.</text>
</comment>